<name>A0AAD1HIL2_9MYCO</name>
<dbReference type="AlphaFoldDB" id="A0AAD1HIL2"/>
<feature type="domain" description="DUF732" evidence="1">
    <location>
        <begin position="87"/>
        <end position="169"/>
    </location>
</feature>
<reference evidence="2 3" key="1">
    <citation type="journal article" date="2019" name="Emerg. Microbes Infect.">
        <title>Comprehensive subspecies identification of 175 nontuberculous mycobacteria species based on 7547 genomic profiles.</title>
        <authorList>
            <person name="Matsumoto Y."/>
            <person name="Kinjo T."/>
            <person name="Motooka D."/>
            <person name="Nabeya D."/>
            <person name="Jung N."/>
            <person name="Uechi K."/>
            <person name="Horii T."/>
            <person name="Iida T."/>
            <person name="Fujita J."/>
            <person name="Nakamura S."/>
        </authorList>
    </citation>
    <scope>NUCLEOTIDE SEQUENCE [LARGE SCALE GENOMIC DNA]</scope>
    <source>
        <strain evidence="2 3">JCM 6376</strain>
    </source>
</reference>
<gene>
    <name evidence="2" type="ORF">MAIC_02120</name>
</gene>
<evidence type="ECO:0000259" key="1">
    <source>
        <dbReference type="Pfam" id="PF05305"/>
    </source>
</evidence>
<dbReference type="RefSeq" id="WP_232077428.1">
    <property type="nucleotide sequence ID" value="NZ_AP022561.1"/>
</dbReference>
<evidence type="ECO:0000313" key="3">
    <source>
        <dbReference type="Proteomes" id="UP000467327"/>
    </source>
</evidence>
<protein>
    <recommendedName>
        <fullName evidence="1">DUF732 domain-containing protein</fullName>
    </recommendedName>
</protein>
<organism evidence="2 3">
    <name type="scientific">Mycolicibacterium aichiense</name>
    <dbReference type="NCBI Taxonomy" id="1799"/>
    <lineage>
        <taxon>Bacteria</taxon>
        <taxon>Bacillati</taxon>
        <taxon>Actinomycetota</taxon>
        <taxon>Actinomycetes</taxon>
        <taxon>Mycobacteriales</taxon>
        <taxon>Mycobacteriaceae</taxon>
        <taxon>Mycolicibacterium</taxon>
    </lineage>
</organism>
<dbReference type="InterPro" id="IPR007969">
    <property type="entry name" value="DUF732"/>
</dbReference>
<keyword evidence="3" id="KW-1185">Reference proteome</keyword>
<sequence length="169" mass="17132">MQGSVHRVNGSGVNATAAGTVRHALLMAGLLGSTTLLMVACSSGEDLVTTAAPPPTQTHGAVHGHGAPLPADADLQSAKFNVTPSQRGFLDALAAAGVHPSSELEALSIGSHVCQAHAAGQSDQAVWDYIAPMVRSDVVDAGSPPHTAPDPQVTAATADYIRIATQRLC</sequence>
<proteinExistence type="predicted"/>
<dbReference type="KEGG" id="maic:MAIC_02120"/>
<dbReference type="Proteomes" id="UP000467327">
    <property type="component" value="Chromosome"/>
</dbReference>
<dbReference type="EMBL" id="AP022561">
    <property type="protein sequence ID" value="BBX05409.1"/>
    <property type="molecule type" value="Genomic_DNA"/>
</dbReference>
<evidence type="ECO:0000313" key="2">
    <source>
        <dbReference type="EMBL" id="BBX05409.1"/>
    </source>
</evidence>
<accession>A0AAD1HIL2</accession>
<dbReference type="Pfam" id="PF05305">
    <property type="entry name" value="DUF732"/>
    <property type="match status" value="1"/>
</dbReference>